<proteinExistence type="predicted"/>
<dbReference type="RefSeq" id="WP_008484485.1">
    <property type="nucleotide sequence ID" value="NZ_AMRI01000011.1"/>
</dbReference>
<keyword evidence="3" id="KW-1185">Reference proteome</keyword>
<feature type="domain" description="N-acetyltransferase" evidence="1">
    <location>
        <begin position="49"/>
        <end position="204"/>
    </location>
</feature>
<dbReference type="EMBL" id="AMRI01000011">
    <property type="protein sequence ID" value="EKE74054.1"/>
    <property type="molecule type" value="Genomic_DNA"/>
</dbReference>
<dbReference type="PROSITE" id="PS51186">
    <property type="entry name" value="GNAT"/>
    <property type="match status" value="1"/>
</dbReference>
<gene>
    <name evidence="2" type="ORF">B3C1_09553</name>
</gene>
<dbReference type="InterPro" id="IPR016181">
    <property type="entry name" value="Acyl_CoA_acyltransferase"/>
</dbReference>
<organism evidence="2 3">
    <name type="scientific">Gallaecimonas xiamenensis 3-C-1</name>
    <dbReference type="NCBI Taxonomy" id="745411"/>
    <lineage>
        <taxon>Bacteria</taxon>
        <taxon>Pseudomonadati</taxon>
        <taxon>Pseudomonadota</taxon>
        <taxon>Gammaproteobacteria</taxon>
        <taxon>Enterobacterales</taxon>
        <taxon>Gallaecimonadaceae</taxon>
        <taxon>Gallaecimonas</taxon>
    </lineage>
</organism>
<dbReference type="InterPro" id="IPR000182">
    <property type="entry name" value="GNAT_dom"/>
</dbReference>
<dbReference type="CDD" id="cd04301">
    <property type="entry name" value="NAT_SF"/>
    <property type="match status" value="1"/>
</dbReference>
<keyword evidence="2" id="KW-0808">Transferase</keyword>
<dbReference type="eggNOG" id="COG0456">
    <property type="taxonomic scope" value="Bacteria"/>
</dbReference>
<dbReference type="Proteomes" id="UP000006755">
    <property type="component" value="Unassembled WGS sequence"/>
</dbReference>
<protein>
    <submittedName>
        <fullName evidence="2">N-acetyltransferase GCN5</fullName>
    </submittedName>
</protein>
<dbReference type="Gene3D" id="3.40.630.30">
    <property type="match status" value="1"/>
</dbReference>
<dbReference type="SUPFAM" id="SSF55729">
    <property type="entry name" value="Acyl-CoA N-acyltransferases (Nat)"/>
    <property type="match status" value="1"/>
</dbReference>
<evidence type="ECO:0000313" key="3">
    <source>
        <dbReference type="Proteomes" id="UP000006755"/>
    </source>
</evidence>
<dbReference type="AlphaFoldDB" id="K2JUJ9"/>
<dbReference type="GO" id="GO:0016747">
    <property type="term" value="F:acyltransferase activity, transferring groups other than amino-acyl groups"/>
    <property type="evidence" value="ECO:0007669"/>
    <property type="project" value="InterPro"/>
</dbReference>
<evidence type="ECO:0000259" key="1">
    <source>
        <dbReference type="PROSITE" id="PS51186"/>
    </source>
</evidence>
<sequence>MTQALNQAYQLTWLTAEDLRQAGSILFQCYRDDPLFMALFDAKHPDYEKRLRSSIRDELQHLWQGQHRLLGCFEGSSLLGLACLVSEPQGTHKLWSWRLSMLLTAGLGTTQQWLTLEKRLVDEIGLARFDWLAFVAVSPAYRQQGLGQMLIEGASKAARQAGQGCLALLLSRPQEGGFFLNQGFVPQSPLTLGELEVALWRKDL</sequence>
<evidence type="ECO:0000313" key="2">
    <source>
        <dbReference type="EMBL" id="EKE74054.1"/>
    </source>
</evidence>
<dbReference type="OrthoDB" id="6195612at2"/>
<dbReference type="Pfam" id="PF13508">
    <property type="entry name" value="Acetyltransf_7"/>
    <property type="match status" value="1"/>
</dbReference>
<dbReference type="STRING" id="745411.B3C1_09553"/>
<reference evidence="2 3" key="1">
    <citation type="journal article" date="2012" name="J. Bacteriol.">
        <title>Genome Sequence of Gallaecimonas xiamenensis Type Strain 3-C-1.</title>
        <authorList>
            <person name="Lai Q."/>
            <person name="Wang L."/>
            <person name="Wang W."/>
            <person name="Shao Z."/>
        </authorList>
    </citation>
    <scope>NUCLEOTIDE SEQUENCE [LARGE SCALE GENOMIC DNA]</scope>
    <source>
        <strain evidence="2 3">3-C-1</strain>
    </source>
</reference>
<name>K2JUJ9_9GAMM</name>
<accession>K2JUJ9</accession>
<comment type="caution">
    <text evidence="2">The sequence shown here is derived from an EMBL/GenBank/DDBJ whole genome shotgun (WGS) entry which is preliminary data.</text>
</comment>